<protein>
    <submittedName>
        <fullName evidence="1">Conserved domain protein</fullName>
    </submittedName>
</protein>
<dbReference type="STRING" id="246199.CUS_5289"/>
<keyword evidence="2" id="KW-1185">Reference proteome</keyword>
<proteinExistence type="predicted"/>
<sequence>MVFNMSALKMLKNAAIIQYVYKYDNHKMTPAGYACGGQLVSNINTLPRCYLFTAGRKDLSVQRCNFITDFSTSQRKEC</sequence>
<evidence type="ECO:0000313" key="2">
    <source>
        <dbReference type="Proteomes" id="UP000004259"/>
    </source>
</evidence>
<dbReference type="Proteomes" id="UP000004259">
    <property type="component" value="Unassembled WGS sequence"/>
</dbReference>
<gene>
    <name evidence="1" type="ORF">CUS_5289</name>
</gene>
<dbReference type="EMBL" id="ADKM02000112">
    <property type="protein sequence ID" value="EGC02084.1"/>
    <property type="molecule type" value="Genomic_DNA"/>
</dbReference>
<comment type="caution">
    <text evidence="1">The sequence shown here is derived from an EMBL/GenBank/DDBJ whole genome shotgun (WGS) entry which is preliminary data.</text>
</comment>
<evidence type="ECO:0000313" key="1">
    <source>
        <dbReference type="EMBL" id="EGC02084.1"/>
    </source>
</evidence>
<accession>E9SF77</accession>
<dbReference type="AlphaFoldDB" id="E9SF77"/>
<name>E9SF77_RUMAL</name>
<reference evidence="1 2" key="1">
    <citation type="submission" date="2011-02" db="EMBL/GenBank/DDBJ databases">
        <authorList>
            <person name="Nelson K.E."/>
            <person name="Sutton G."/>
            <person name="Torralba M."/>
            <person name="Durkin S."/>
            <person name="Harkins D."/>
            <person name="Montgomery R."/>
            <person name="Ziemer C."/>
            <person name="Klaassens E."/>
            <person name="Ocuiv P."/>
            <person name="Morrison M."/>
        </authorList>
    </citation>
    <scope>NUCLEOTIDE SEQUENCE [LARGE SCALE GENOMIC DNA]</scope>
    <source>
        <strain evidence="1 2">8</strain>
    </source>
</reference>
<organism evidence="1 2">
    <name type="scientific">Ruminococcus albus 8</name>
    <dbReference type="NCBI Taxonomy" id="246199"/>
    <lineage>
        <taxon>Bacteria</taxon>
        <taxon>Bacillati</taxon>
        <taxon>Bacillota</taxon>
        <taxon>Clostridia</taxon>
        <taxon>Eubacteriales</taxon>
        <taxon>Oscillospiraceae</taxon>
        <taxon>Ruminococcus</taxon>
    </lineage>
</organism>